<proteinExistence type="predicted"/>
<dbReference type="InterPro" id="IPR050267">
    <property type="entry name" value="Anti-sigma-factor_SerPK"/>
</dbReference>
<feature type="domain" description="Histidine kinase/HSP90-like ATPase" evidence="2">
    <location>
        <begin position="7"/>
        <end position="130"/>
    </location>
</feature>
<keyword evidence="3" id="KW-0547">Nucleotide-binding</keyword>
<evidence type="ECO:0000313" key="3">
    <source>
        <dbReference type="EMBL" id="MBD2179764.1"/>
    </source>
</evidence>
<dbReference type="GO" id="GO:0004674">
    <property type="term" value="F:protein serine/threonine kinase activity"/>
    <property type="evidence" value="ECO:0007669"/>
    <property type="project" value="UniProtKB-KW"/>
</dbReference>
<dbReference type="RefSeq" id="WP_190461288.1">
    <property type="nucleotide sequence ID" value="NZ_JACJPW010000002.1"/>
</dbReference>
<dbReference type="PANTHER" id="PTHR35526:SF6">
    <property type="entry name" value="SLR1861 PROTEIN"/>
    <property type="match status" value="1"/>
</dbReference>
<dbReference type="Proteomes" id="UP000641646">
    <property type="component" value="Unassembled WGS sequence"/>
</dbReference>
<dbReference type="Gene3D" id="3.30.565.10">
    <property type="entry name" value="Histidine kinase-like ATPase, C-terminal domain"/>
    <property type="match status" value="1"/>
</dbReference>
<keyword evidence="3" id="KW-0067">ATP-binding</keyword>
<dbReference type="EMBL" id="JACJPW010000002">
    <property type="protein sequence ID" value="MBD2179764.1"/>
    <property type="molecule type" value="Genomic_DNA"/>
</dbReference>
<dbReference type="CDD" id="cd16936">
    <property type="entry name" value="HATPase_RsbW-like"/>
    <property type="match status" value="1"/>
</dbReference>
<evidence type="ECO:0000313" key="4">
    <source>
        <dbReference type="Proteomes" id="UP000641646"/>
    </source>
</evidence>
<dbReference type="GO" id="GO:0005524">
    <property type="term" value="F:ATP binding"/>
    <property type="evidence" value="ECO:0007669"/>
    <property type="project" value="UniProtKB-KW"/>
</dbReference>
<name>A0A926V9H6_9CYAN</name>
<accession>A0A926V9H6</accession>
<dbReference type="Pfam" id="PF13581">
    <property type="entry name" value="HATPase_c_2"/>
    <property type="match status" value="1"/>
</dbReference>
<organism evidence="3 4">
    <name type="scientific">Aerosakkonema funiforme FACHB-1375</name>
    <dbReference type="NCBI Taxonomy" id="2949571"/>
    <lineage>
        <taxon>Bacteria</taxon>
        <taxon>Bacillati</taxon>
        <taxon>Cyanobacteriota</taxon>
        <taxon>Cyanophyceae</taxon>
        <taxon>Oscillatoriophycideae</taxon>
        <taxon>Aerosakkonematales</taxon>
        <taxon>Aerosakkonemataceae</taxon>
        <taxon>Aerosakkonema</taxon>
    </lineage>
</organism>
<keyword evidence="1" id="KW-0808">Transferase</keyword>
<keyword evidence="4" id="KW-1185">Reference proteome</keyword>
<evidence type="ECO:0000259" key="2">
    <source>
        <dbReference type="Pfam" id="PF13581"/>
    </source>
</evidence>
<sequence length="144" mass="15818">MESLTVPGNLDSLSAIAQYVMAAADAAGLDKKASYKLRLAVDEVTTNIIIHGYEENHLQGDVYMMADLDDSSLTITVEDTATAFDPFPKLSLEEEKIGLPMEQRPIGGLGVYLAIQGVDKFFYERVGDRNRNTFVVKRTTANAQ</sequence>
<keyword evidence="1" id="KW-0723">Serine/threonine-protein kinase</keyword>
<dbReference type="InterPro" id="IPR003594">
    <property type="entry name" value="HATPase_dom"/>
</dbReference>
<dbReference type="PANTHER" id="PTHR35526">
    <property type="entry name" value="ANTI-SIGMA-F FACTOR RSBW-RELATED"/>
    <property type="match status" value="1"/>
</dbReference>
<gene>
    <name evidence="3" type="ORF">H6G03_01335</name>
</gene>
<dbReference type="InterPro" id="IPR036890">
    <property type="entry name" value="HATPase_C_sf"/>
</dbReference>
<evidence type="ECO:0000256" key="1">
    <source>
        <dbReference type="ARBA" id="ARBA00022527"/>
    </source>
</evidence>
<reference evidence="3" key="1">
    <citation type="journal article" date="2015" name="ISME J.">
        <title>Draft Genome Sequence of Streptomyces incarnatus NRRL8089, which Produces the Nucleoside Antibiotic Sinefungin.</title>
        <authorList>
            <person name="Oshima K."/>
            <person name="Hattori M."/>
            <person name="Shimizu H."/>
            <person name="Fukuda K."/>
            <person name="Nemoto M."/>
            <person name="Inagaki K."/>
            <person name="Tamura T."/>
        </authorList>
    </citation>
    <scope>NUCLEOTIDE SEQUENCE</scope>
    <source>
        <strain evidence="3">FACHB-1375</strain>
    </source>
</reference>
<reference evidence="3" key="2">
    <citation type="submission" date="2020-08" db="EMBL/GenBank/DDBJ databases">
        <authorList>
            <person name="Chen M."/>
            <person name="Teng W."/>
            <person name="Zhao L."/>
            <person name="Hu C."/>
            <person name="Zhou Y."/>
            <person name="Han B."/>
            <person name="Song L."/>
            <person name="Shu W."/>
        </authorList>
    </citation>
    <scope>NUCLEOTIDE SEQUENCE</scope>
    <source>
        <strain evidence="3">FACHB-1375</strain>
    </source>
</reference>
<protein>
    <submittedName>
        <fullName evidence="3">ATP-binding protein</fullName>
    </submittedName>
</protein>
<comment type="caution">
    <text evidence="3">The sequence shown here is derived from an EMBL/GenBank/DDBJ whole genome shotgun (WGS) entry which is preliminary data.</text>
</comment>
<dbReference type="AlphaFoldDB" id="A0A926V9H6"/>
<keyword evidence="1" id="KW-0418">Kinase</keyword>